<dbReference type="Ensembl" id="ENSAPOT00000030413.1">
    <property type="protein sequence ID" value="ENSAPOP00000020317.1"/>
    <property type="gene ID" value="ENSAPOG00000023890.1"/>
</dbReference>
<protein>
    <submittedName>
        <fullName evidence="1">Uncharacterized protein</fullName>
    </submittedName>
</protein>
<organism evidence="1 2">
    <name type="scientific">Acanthochromis polyacanthus</name>
    <name type="common">spiny chromis</name>
    <dbReference type="NCBI Taxonomy" id="80966"/>
    <lineage>
        <taxon>Eukaryota</taxon>
        <taxon>Metazoa</taxon>
        <taxon>Chordata</taxon>
        <taxon>Craniata</taxon>
        <taxon>Vertebrata</taxon>
        <taxon>Euteleostomi</taxon>
        <taxon>Actinopterygii</taxon>
        <taxon>Neopterygii</taxon>
        <taxon>Teleostei</taxon>
        <taxon>Neoteleostei</taxon>
        <taxon>Acanthomorphata</taxon>
        <taxon>Ovalentaria</taxon>
        <taxon>Pomacentridae</taxon>
        <taxon>Acanthochromis</taxon>
    </lineage>
</organism>
<dbReference type="GO" id="GO:0046084">
    <property type="term" value="P:adenine biosynthetic process"/>
    <property type="evidence" value="ECO:0007669"/>
    <property type="project" value="TreeGrafter"/>
</dbReference>
<dbReference type="STRING" id="80966.ENSAPOP00000020317"/>
<proteinExistence type="predicted"/>
<dbReference type="GO" id="GO:0004637">
    <property type="term" value="F:phosphoribosylamine-glycine ligase activity"/>
    <property type="evidence" value="ECO:0007669"/>
    <property type="project" value="TreeGrafter"/>
</dbReference>
<evidence type="ECO:0000313" key="2">
    <source>
        <dbReference type="Proteomes" id="UP000257200"/>
    </source>
</evidence>
<dbReference type="GO" id="GO:0006189">
    <property type="term" value="P:'de novo' IMP biosynthetic process"/>
    <property type="evidence" value="ECO:0007669"/>
    <property type="project" value="InterPro"/>
</dbReference>
<dbReference type="Gene3D" id="3.30.470.20">
    <property type="entry name" value="ATP-grasp fold, B domain"/>
    <property type="match status" value="1"/>
</dbReference>
<accession>A0A3Q1FXG8</accession>
<dbReference type="GO" id="GO:0004641">
    <property type="term" value="F:phosphoribosylformylglycinamidine cyclo-ligase activity"/>
    <property type="evidence" value="ECO:0007669"/>
    <property type="project" value="InterPro"/>
</dbReference>
<dbReference type="PANTHER" id="PTHR10520:SF12">
    <property type="entry name" value="TRIFUNCTIONAL PURINE BIOSYNTHETIC PROTEIN ADENOSINE-3"/>
    <property type="match status" value="1"/>
</dbReference>
<dbReference type="Proteomes" id="UP000257200">
    <property type="component" value="Unplaced"/>
</dbReference>
<dbReference type="GO" id="GO:0005829">
    <property type="term" value="C:cytosol"/>
    <property type="evidence" value="ECO:0007669"/>
    <property type="project" value="TreeGrafter"/>
</dbReference>
<reference evidence="1" key="1">
    <citation type="submission" date="2025-08" db="UniProtKB">
        <authorList>
            <consortium name="Ensembl"/>
        </authorList>
    </citation>
    <scope>IDENTIFICATION</scope>
</reference>
<sequence>AWKLAQSPQVPGNTNINHSILAQFCKDHHVGLVVVGLEVPLAFRVVVQSKLFKAFMERHGIPTLLLYFGFIRADFPALVVKASGLAAGKGTQLPTESSSFGSAGEEEVQTDHLFWFCSACASVTVDHKRLQDGDQRQNTGGMGAYLMNTTCLCWSLMLLSQKTVCCTSTVALEILNTMRGKLASSAPVWHQDSSAVTVVMAGFVPERSPDHRYSYSFQTEIIVRFKKIPQISENLQNLQEENSKNSLKVSLKNLFFKKKNPNLARKLL</sequence>
<dbReference type="InterPro" id="IPR004733">
    <property type="entry name" value="PurM_cligase"/>
</dbReference>
<dbReference type="PANTHER" id="PTHR10520">
    <property type="entry name" value="TRIFUNCTIONAL PURINE BIOSYNTHETIC PROTEIN ADENOSINE-3-RELATED"/>
    <property type="match status" value="1"/>
</dbReference>
<dbReference type="SMART" id="SM01209">
    <property type="entry name" value="GARS_A"/>
    <property type="match status" value="1"/>
</dbReference>
<dbReference type="SUPFAM" id="SSF56059">
    <property type="entry name" value="Glutathione synthetase ATP-binding domain-like"/>
    <property type="match status" value="1"/>
</dbReference>
<dbReference type="InParanoid" id="A0A3Q1FXG8"/>
<keyword evidence="2" id="KW-1185">Reference proteome</keyword>
<reference evidence="1" key="2">
    <citation type="submission" date="2025-09" db="UniProtKB">
        <authorList>
            <consortium name="Ensembl"/>
        </authorList>
    </citation>
    <scope>IDENTIFICATION</scope>
</reference>
<name>A0A3Q1FXG8_9TELE</name>
<evidence type="ECO:0000313" key="1">
    <source>
        <dbReference type="Ensembl" id="ENSAPOP00000020317.1"/>
    </source>
</evidence>
<dbReference type="AlphaFoldDB" id="A0A3Q1FXG8"/>